<feature type="non-terminal residue" evidence="2">
    <location>
        <position position="98"/>
    </location>
</feature>
<dbReference type="Proteomes" id="UP000028828">
    <property type="component" value="Unassembled WGS sequence"/>
</dbReference>
<feature type="region of interest" description="Disordered" evidence="1">
    <location>
        <begin position="71"/>
        <end position="98"/>
    </location>
</feature>
<dbReference type="AlphaFoldDB" id="A0A086JDG5"/>
<dbReference type="VEuPathDB" id="ToxoDB:TGP89_306600B"/>
<dbReference type="EMBL" id="AEYI02002090">
    <property type="protein sequence ID" value="KFG30183.1"/>
    <property type="molecule type" value="Genomic_DNA"/>
</dbReference>
<name>A0A086JDG5_TOXGO</name>
<organism evidence="2 3">
    <name type="scientific">Toxoplasma gondii p89</name>
    <dbReference type="NCBI Taxonomy" id="943119"/>
    <lineage>
        <taxon>Eukaryota</taxon>
        <taxon>Sar</taxon>
        <taxon>Alveolata</taxon>
        <taxon>Apicomplexa</taxon>
        <taxon>Conoidasida</taxon>
        <taxon>Coccidia</taxon>
        <taxon>Eucoccidiorida</taxon>
        <taxon>Eimeriorina</taxon>
        <taxon>Sarcocystidae</taxon>
        <taxon>Toxoplasma</taxon>
    </lineage>
</organism>
<comment type="caution">
    <text evidence="2">The sequence shown here is derived from an EMBL/GenBank/DDBJ whole genome shotgun (WGS) entry which is preliminary data.</text>
</comment>
<sequence>LKRLAWQRLQGLPRHRGPGTGDEGRRRAMVFPGVGGVRLVLRIAEEVQATLSLFAERIGRCLRRLETNLQKGSRAPPEETGMIGVRVEGGKSAEVAAD</sequence>
<protein>
    <submittedName>
        <fullName evidence="2">RNA recognition motif-containing protein</fullName>
    </submittedName>
</protein>
<proteinExistence type="predicted"/>
<feature type="non-terminal residue" evidence="2">
    <location>
        <position position="1"/>
    </location>
</feature>
<accession>A0A086JDG5</accession>
<gene>
    <name evidence="2" type="ORF">TGP89_306600B</name>
</gene>
<evidence type="ECO:0000313" key="3">
    <source>
        <dbReference type="Proteomes" id="UP000028828"/>
    </source>
</evidence>
<reference evidence="2 3" key="1">
    <citation type="submission" date="2014-03" db="EMBL/GenBank/DDBJ databases">
        <authorList>
            <person name="Sibley D."/>
            <person name="Venepally P."/>
            <person name="Karamycheva S."/>
            <person name="Hadjithomas M."/>
            <person name="Khan A."/>
            <person name="Brunk B."/>
            <person name="Roos D."/>
            <person name="Caler E."/>
            <person name="Lorenzi H."/>
        </authorList>
    </citation>
    <scope>NUCLEOTIDE SEQUENCE [LARGE SCALE GENOMIC DNA]</scope>
    <source>
        <strain evidence="3">p89</strain>
    </source>
</reference>
<evidence type="ECO:0000256" key="1">
    <source>
        <dbReference type="SAM" id="MobiDB-lite"/>
    </source>
</evidence>
<evidence type="ECO:0000313" key="2">
    <source>
        <dbReference type="EMBL" id="KFG30183.1"/>
    </source>
</evidence>